<keyword evidence="7" id="KW-0732">Signal</keyword>
<evidence type="ECO:0000256" key="6">
    <source>
        <dbReference type="ARBA" id="ARBA00022692"/>
    </source>
</evidence>
<evidence type="ECO:0000256" key="11">
    <source>
        <dbReference type="ARBA" id="ARBA00023136"/>
    </source>
</evidence>
<dbReference type="EMBL" id="JAKPBZ010000111">
    <property type="protein sequence ID" value="MCL2893255.1"/>
    <property type="molecule type" value="Genomic_DNA"/>
</dbReference>
<comment type="caution">
    <text evidence="18">The sequence shown here is derived from an EMBL/GenBank/DDBJ whole genome shotgun (WGS) entry which is preliminary data.</text>
</comment>
<keyword evidence="6 14" id="KW-0812">Transmembrane</keyword>
<dbReference type="InterPro" id="IPR010105">
    <property type="entry name" value="TonB_sidphr_rcpt"/>
</dbReference>
<dbReference type="PANTHER" id="PTHR32552">
    <property type="entry name" value="FERRICHROME IRON RECEPTOR-RELATED"/>
    <property type="match status" value="1"/>
</dbReference>
<dbReference type="SUPFAM" id="SSF56935">
    <property type="entry name" value="Porins"/>
    <property type="match status" value="1"/>
</dbReference>
<accession>A0ABT0MTV7</accession>
<dbReference type="InterPro" id="IPR039426">
    <property type="entry name" value="TonB-dep_rcpt-like"/>
</dbReference>
<evidence type="ECO:0000256" key="1">
    <source>
        <dbReference type="ARBA" id="ARBA00004571"/>
    </source>
</evidence>
<gene>
    <name evidence="18" type="ORF">MFP26_11240</name>
</gene>
<evidence type="ECO:0000256" key="16">
    <source>
        <dbReference type="SAM" id="Phobius"/>
    </source>
</evidence>
<keyword evidence="13 14" id="KW-0998">Cell outer membrane</keyword>
<keyword evidence="11 14" id="KW-0472">Membrane</keyword>
<evidence type="ECO:0000313" key="19">
    <source>
        <dbReference type="Proteomes" id="UP001203069"/>
    </source>
</evidence>
<proteinExistence type="inferred from homology"/>
<dbReference type="Pfam" id="PF00593">
    <property type="entry name" value="TonB_dep_Rec_b-barrel"/>
    <property type="match status" value="1"/>
</dbReference>
<dbReference type="InterPro" id="IPR037066">
    <property type="entry name" value="Plug_dom_sf"/>
</dbReference>
<reference evidence="18 19" key="1">
    <citation type="submission" date="2022-02" db="EMBL/GenBank/DDBJ databases">
        <title>Description of Brenneria tiliae sp. nov. isolated from symptomatic Tilia x moltkei and Tilia x europaea trees in the UK.</title>
        <authorList>
            <person name="Kile H."/>
        </authorList>
    </citation>
    <scope>NUCLEOTIDE SEQUENCE [LARGE SCALE GENOMIC DNA]</scope>
    <source>
        <strain evidence="18 19">MC1SB4.1</strain>
    </source>
</reference>
<dbReference type="Pfam" id="PF07715">
    <property type="entry name" value="Plug"/>
    <property type="match status" value="1"/>
</dbReference>
<evidence type="ECO:0000256" key="14">
    <source>
        <dbReference type="PROSITE-ProRule" id="PRU01360"/>
    </source>
</evidence>
<dbReference type="PROSITE" id="PS52016">
    <property type="entry name" value="TONB_DEPENDENT_REC_3"/>
    <property type="match status" value="1"/>
</dbReference>
<protein>
    <submittedName>
        <fullName evidence="18">TonB-dependent receptor</fullName>
    </submittedName>
</protein>
<dbReference type="InterPro" id="IPR000531">
    <property type="entry name" value="Beta-barrel_TonB"/>
</dbReference>
<dbReference type="Gene3D" id="3.55.50.30">
    <property type="match status" value="1"/>
</dbReference>
<evidence type="ECO:0000256" key="2">
    <source>
        <dbReference type="ARBA" id="ARBA00009810"/>
    </source>
</evidence>
<keyword evidence="9" id="KW-0406">Ion transport</keyword>
<evidence type="ECO:0000256" key="9">
    <source>
        <dbReference type="ARBA" id="ARBA00023065"/>
    </source>
</evidence>
<feature type="transmembrane region" description="Helical" evidence="16">
    <location>
        <begin position="20"/>
        <end position="46"/>
    </location>
</feature>
<name>A0ABT0MTV7_9GAMM</name>
<dbReference type="InterPro" id="IPR012910">
    <property type="entry name" value="Plug_dom"/>
</dbReference>
<evidence type="ECO:0000259" key="17">
    <source>
        <dbReference type="SMART" id="SM00965"/>
    </source>
</evidence>
<keyword evidence="16" id="KW-1133">Transmembrane helix</keyword>
<feature type="domain" description="Secretin/TonB short N-terminal" evidence="17">
    <location>
        <begin position="77"/>
        <end position="128"/>
    </location>
</feature>
<comment type="similarity">
    <text evidence="2 14 15">Belongs to the TonB-dependent receptor family.</text>
</comment>
<dbReference type="Gene3D" id="2.170.130.10">
    <property type="entry name" value="TonB-dependent receptor, plug domain"/>
    <property type="match status" value="1"/>
</dbReference>
<dbReference type="InterPro" id="IPR036942">
    <property type="entry name" value="Beta-barrel_TonB_sf"/>
</dbReference>
<dbReference type="CDD" id="cd01347">
    <property type="entry name" value="ligand_gated_channel"/>
    <property type="match status" value="1"/>
</dbReference>
<evidence type="ECO:0000256" key="5">
    <source>
        <dbReference type="ARBA" id="ARBA00022496"/>
    </source>
</evidence>
<evidence type="ECO:0000313" key="18">
    <source>
        <dbReference type="EMBL" id="MCL2893255.1"/>
    </source>
</evidence>
<keyword evidence="4 14" id="KW-1134">Transmembrane beta strand</keyword>
<evidence type="ECO:0000256" key="10">
    <source>
        <dbReference type="ARBA" id="ARBA00023077"/>
    </source>
</evidence>
<evidence type="ECO:0000256" key="8">
    <source>
        <dbReference type="ARBA" id="ARBA00023004"/>
    </source>
</evidence>
<comment type="subcellular location">
    <subcellularLocation>
        <location evidence="1 14">Cell outer membrane</location>
        <topology evidence="1 14">Multi-pass membrane protein</topology>
    </subcellularLocation>
</comment>
<evidence type="ECO:0000256" key="13">
    <source>
        <dbReference type="ARBA" id="ARBA00023237"/>
    </source>
</evidence>
<keyword evidence="10 15" id="KW-0798">TonB box</keyword>
<dbReference type="Gene3D" id="2.40.170.20">
    <property type="entry name" value="TonB-dependent receptor, beta-barrel domain"/>
    <property type="match status" value="1"/>
</dbReference>
<dbReference type="InterPro" id="IPR011662">
    <property type="entry name" value="Secretin/TonB_short_N"/>
</dbReference>
<dbReference type="SMART" id="SM00965">
    <property type="entry name" value="STN"/>
    <property type="match status" value="1"/>
</dbReference>
<dbReference type="RefSeq" id="WP_249244767.1">
    <property type="nucleotide sequence ID" value="NZ_JAKPBZ010000111.1"/>
</dbReference>
<evidence type="ECO:0000256" key="3">
    <source>
        <dbReference type="ARBA" id="ARBA00022448"/>
    </source>
</evidence>
<dbReference type="NCBIfam" id="TIGR01783">
    <property type="entry name" value="TonB-siderophor"/>
    <property type="match status" value="1"/>
</dbReference>
<dbReference type="PANTHER" id="PTHR32552:SF68">
    <property type="entry name" value="FERRICHROME OUTER MEMBRANE TRANSPORTER_PHAGE RECEPTOR"/>
    <property type="match status" value="1"/>
</dbReference>
<evidence type="ECO:0000256" key="7">
    <source>
        <dbReference type="ARBA" id="ARBA00022729"/>
    </source>
</evidence>
<keyword evidence="12 18" id="KW-0675">Receptor</keyword>
<evidence type="ECO:0000256" key="12">
    <source>
        <dbReference type="ARBA" id="ARBA00023170"/>
    </source>
</evidence>
<keyword evidence="19" id="KW-1185">Reference proteome</keyword>
<dbReference type="Proteomes" id="UP001203069">
    <property type="component" value="Unassembled WGS sequence"/>
</dbReference>
<keyword evidence="5" id="KW-0410">Iron transport</keyword>
<evidence type="ECO:0000256" key="4">
    <source>
        <dbReference type="ARBA" id="ARBA00022452"/>
    </source>
</evidence>
<evidence type="ECO:0000256" key="15">
    <source>
        <dbReference type="RuleBase" id="RU003357"/>
    </source>
</evidence>
<sequence length="794" mass="87895">MKKQTRDQMARWRERRGASVFYRIFFTGALMFKTGALLGVAVPLAANAATAQEQVAFSIPTGDLQQGLLAVARQSGQTISFTPALVDNYRHAALNGRYSTREAILFLLRGTPLLLTATDNGTLTISSSRQDGVEQALDGQQALPAITVSASADEGFLTDTTQTTRSGAPLHLTPQSITAVNSEVMRQQGAQNVADALRNVSGVTVQPGSMGASSVNIRGYQSSVLVDGFNASSLSTPLDFPAIALESVEVLKGPGALLVGSSSQGGVVNITRKRPQAEDQHEIRLGYGSYNERQLALDTTGGLTDDGRLSYRLIISGVKSDRNSAHYDGKKDFYFAPSLRWQDDTTDFQLSFSRNVKNTPYNPYTVMYRGKPWTGDLPQPLGRKDDKLTLRQNIFSYSLEQKLSANWEFISKASYDDSQMFQYGYYNGLELADDMTVWLNTYAQGGHGRSLDTENYLRAKYDWGELSSTSVIGVSASRTNTENYSVPFSYNWYQVSINEPLPELPPSNRNSTSNYTESRPLGVFAQQNLDYGDWHLSSGLRYSTSWHGAFNHSEASVRERREVWSPSVGLLYEITPWVAIYGNYLEGYQPPAGVDSSGKLLPAQTSRQREAGLKFDLFDSRLSVTTAVYSISYDNYRYQNPVTRGYEVTSGYASRGFEVDFQGNVLPGLDIIGHYNYGKAELNIDEDYREALPRHHASLWANYQFQSPQLSGFSAGVGLTYSSAAYTSLQKTYTIPAQLQTDVSLGYRVGNYSLDLTVKNVFDEDLYVSPLGGDPNFVPLQQPRWLLLTASYQF</sequence>
<organism evidence="18 19">
    <name type="scientific">Brenneria tiliae</name>
    <dbReference type="NCBI Taxonomy" id="2914984"/>
    <lineage>
        <taxon>Bacteria</taxon>
        <taxon>Pseudomonadati</taxon>
        <taxon>Pseudomonadota</taxon>
        <taxon>Gammaproteobacteria</taxon>
        <taxon>Enterobacterales</taxon>
        <taxon>Pectobacteriaceae</taxon>
        <taxon>Brenneria</taxon>
    </lineage>
</organism>
<keyword evidence="8" id="KW-0408">Iron</keyword>
<keyword evidence="3 14" id="KW-0813">Transport</keyword>